<feature type="transmembrane region" description="Helical" evidence="8">
    <location>
        <begin position="150"/>
        <end position="171"/>
    </location>
</feature>
<evidence type="ECO:0000256" key="5">
    <source>
        <dbReference type="ARBA" id="ARBA00022989"/>
    </source>
</evidence>
<dbReference type="PROSITE" id="PS00216">
    <property type="entry name" value="SUGAR_TRANSPORT_1"/>
    <property type="match status" value="1"/>
</dbReference>
<feature type="compositionally biased region" description="Low complexity" evidence="7">
    <location>
        <begin position="474"/>
        <end position="485"/>
    </location>
</feature>
<dbReference type="PROSITE" id="PS50850">
    <property type="entry name" value="MFS"/>
    <property type="match status" value="1"/>
</dbReference>
<name>A0ABP8UIE4_9ACTN</name>
<feature type="transmembrane region" description="Helical" evidence="8">
    <location>
        <begin position="291"/>
        <end position="309"/>
    </location>
</feature>
<dbReference type="CDD" id="cd17321">
    <property type="entry name" value="MFS_MMR_MDR_like"/>
    <property type="match status" value="1"/>
</dbReference>
<evidence type="ECO:0000313" key="10">
    <source>
        <dbReference type="EMBL" id="GAA4632974.1"/>
    </source>
</evidence>
<feature type="transmembrane region" description="Helical" evidence="8">
    <location>
        <begin position="64"/>
        <end position="83"/>
    </location>
</feature>
<dbReference type="Pfam" id="PF07690">
    <property type="entry name" value="MFS_1"/>
    <property type="match status" value="1"/>
</dbReference>
<reference evidence="11" key="1">
    <citation type="journal article" date="2019" name="Int. J. Syst. Evol. Microbiol.">
        <title>The Global Catalogue of Microorganisms (GCM) 10K type strain sequencing project: providing services to taxonomists for standard genome sequencing and annotation.</title>
        <authorList>
            <consortium name="The Broad Institute Genomics Platform"/>
            <consortium name="The Broad Institute Genome Sequencing Center for Infectious Disease"/>
            <person name="Wu L."/>
            <person name="Ma J."/>
        </authorList>
    </citation>
    <scope>NUCLEOTIDE SEQUENCE [LARGE SCALE GENOMIC DNA]</scope>
    <source>
        <strain evidence="11">JCM 17939</strain>
    </source>
</reference>
<keyword evidence="3" id="KW-1003">Cell membrane</keyword>
<feature type="transmembrane region" description="Helical" evidence="8">
    <location>
        <begin position="209"/>
        <end position="231"/>
    </location>
</feature>
<evidence type="ECO:0000256" key="4">
    <source>
        <dbReference type="ARBA" id="ARBA00022692"/>
    </source>
</evidence>
<feature type="transmembrane region" description="Helical" evidence="8">
    <location>
        <begin position="347"/>
        <end position="366"/>
    </location>
</feature>
<comment type="subcellular location">
    <subcellularLocation>
        <location evidence="1">Cell membrane</location>
        <topology evidence="1">Multi-pass membrane protein</topology>
    </subcellularLocation>
</comment>
<keyword evidence="5 8" id="KW-1133">Transmembrane helix</keyword>
<dbReference type="Gene3D" id="1.20.1250.20">
    <property type="entry name" value="MFS general substrate transporter like domains"/>
    <property type="match status" value="1"/>
</dbReference>
<dbReference type="InterPro" id="IPR020846">
    <property type="entry name" value="MFS_dom"/>
</dbReference>
<feature type="transmembrane region" description="Helical" evidence="8">
    <location>
        <begin position="34"/>
        <end position="52"/>
    </location>
</feature>
<dbReference type="NCBIfam" id="TIGR00711">
    <property type="entry name" value="efflux_EmrB"/>
    <property type="match status" value="1"/>
</dbReference>
<keyword evidence="2" id="KW-0813">Transport</keyword>
<feature type="region of interest" description="Disordered" evidence="7">
    <location>
        <begin position="454"/>
        <end position="537"/>
    </location>
</feature>
<gene>
    <name evidence="10" type="ORF">GCM10023196_068670</name>
</gene>
<feature type="transmembrane region" description="Helical" evidence="8">
    <location>
        <begin position="387"/>
        <end position="404"/>
    </location>
</feature>
<dbReference type="EMBL" id="BAABHK010000011">
    <property type="protein sequence ID" value="GAA4632974.1"/>
    <property type="molecule type" value="Genomic_DNA"/>
</dbReference>
<dbReference type="Gene3D" id="1.20.1720.10">
    <property type="entry name" value="Multidrug resistance protein D"/>
    <property type="match status" value="1"/>
</dbReference>
<evidence type="ECO:0000313" key="11">
    <source>
        <dbReference type="Proteomes" id="UP001501442"/>
    </source>
</evidence>
<comment type="caution">
    <text evidence="10">The sequence shown here is derived from an EMBL/GenBank/DDBJ whole genome shotgun (WGS) entry which is preliminary data.</text>
</comment>
<dbReference type="InterPro" id="IPR004638">
    <property type="entry name" value="EmrB-like"/>
</dbReference>
<feature type="transmembrane region" description="Helical" evidence="8">
    <location>
        <begin position="183"/>
        <end position="203"/>
    </location>
</feature>
<protein>
    <submittedName>
        <fullName evidence="10">MFS transporter</fullName>
    </submittedName>
</protein>
<dbReference type="PANTHER" id="PTHR42718">
    <property type="entry name" value="MAJOR FACILITATOR SUPERFAMILY MULTIDRUG TRANSPORTER MFSC"/>
    <property type="match status" value="1"/>
</dbReference>
<proteinExistence type="predicted"/>
<sequence length="537" mass="55720">MIAVAGFMTTLDNTVVNVALPSIQRDLRISLPTLEWVATSYILIFASVMLAGGRMADVYGRKKIFLIGLTIFTAASGLAGLAQTAETLIAARVVQGAGGALVIPAGLALVTVGRTEREQATGTVVWVGSAALALALGPVAGGYIAQHWAWNWIFLINLAPGVLVVLLGLLVIPESRDTTAEGVDLPGMLASGTTLFAVTYALSEVSANGWGSGLVLGAFALAAVGLVALIVVERWAATPMIDLVFFRSRAFAGGVAVQILWGVGFNGVLFYASLFLQEVLRFSPTRTGSVFLPPAVVIALLTPVSFWVGRKIGARSTIAWGLLLMAVGMTAFALLRPGDGYTDLLPGVALIGIGSALNMPLTQYVLTSIPDERAGVAGGILSVGREVSGAFGIAVIGLIIAARQDSEVTSGATHAAAFQHATSIGLLCGAGLVCLGALIALVTLPARKRRARHARPPWSEAADAHVTPEPPPLLTWTPPAETTASPEPPLLPTRSATADAPAALEPPPLLTWTPPAETDTPERPPLLTWSPPAESTR</sequence>
<dbReference type="RefSeq" id="WP_345435963.1">
    <property type="nucleotide sequence ID" value="NZ_BAABHK010000011.1"/>
</dbReference>
<dbReference type="SUPFAM" id="SSF103473">
    <property type="entry name" value="MFS general substrate transporter"/>
    <property type="match status" value="1"/>
</dbReference>
<feature type="domain" description="Major facilitator superfamily (MFS) profile" evidence="9">
    <location>
        <begin position="1"/>
        <end position="448"/>
    </location>
</feature>
<dbReference type="Proteomes" id="UP001501442">
    <property type="component" value="Unassembled WGS sequence"/>
</dbReference>
<keyword evidence="11" id="KW-1185">Reference proteome</keyword>
<feature type="transmembrane region" description="Helical" evidence="8">
    <location>
        <begin position="424"/>
        <end position="446"/>
    </location>
</feature>
<evidence type="ECO:0000256" key="2">
    <source>
        <dbReference type="ARBA" id="ARBA00022448"/>
    </source>
</evidence>
<feature type="transmembrane region" description="Helical" evidence="8">
    <location>
        <begin position="316"/>
        <end position="335"/>
    </location>
</feature>
<dbReference type="InterPro" id="IPR005829">
    <property type="entry name" value="Sugar_transporter_CS"/>
</dbReference>
<dbReference type="PRINTS" id="PR01036">
    <property type="entry name" value="TCRTETB"/>
</dbReference>
<evidence type="ECO:0000256" key="3">
    <source>
        <dbReference type="ARBA" id="ARBA00022475"/>
    </source>
</evidence>
<dbReference type="InterPro" id="IPR011701">
    <property type="entry name" value="MFS"/>
</dbReference>
<feature type="transmembrane region" description="Helical" evidence="8">
    <location>
        <begin position="251"/>
        <end position="271"/>
    </location>
</feature>
<evidence type="ECO:0000256" key="1">
    <source>
        <dbReference type="ARBA" id="ARBA00004651"/>
    </source>
</evidence>
<feature type="transmembrane region" description="Helical" evidence="8">
    <location>
        <begin position="124"/>
        <end position="144"/>
    </location>
</feature>
<feature type="transmembrane region" description="Helical" evidence="8">
    <location>
        <begin position="89"/>
        <end position="112"/>
    </location>
</feature>
<dbReference type="PANTHER" id="PTHR42718:SF46">
    <property type="entry name" value="BLR6921 PROTEIN"/>
    <property type="match status" value="1"/>
</dbReference>
<keyword evidence="4 8" id="KW-0812">Transmembrane</keyword>
<evidence type="ECO:0000256" key="7">
    <source>
        <dbReference type="SAM" id="MobiDB-lite"/>
    </source>
</evidence>
<organism evidence="10 11">
    <name type="scientific">Actinoallomurus vinaceus</name>
    <dbReference type="NCBI Taxonomy" id="1080074"/>
    <lineage>
        <taxon>Bacteria</taxon>
        <taxon>Bacillati</taxon>
        <taxon>Actinomycetota</taxon>
        <taxon>Actinomycetes</taxon>
        <taxon>Streptosporangiales</taxon>
        <taxon>Thermomonosporaceae</taxon>
        <taxon>Actinoallomurus</taxon>
    </lineage>
</organism>
<evidence type="ECO:0000256" key="8">
    <source>
        <dbReference type="SAM" id="Phobius"/>
    </source>
</evidence>
<evidence type="ECO:0000259" key="9">
    <source>
        <dbReference type="PROSITE" id="PS50850"/>
    </source>
</evidence>
<dbReference type="InterPro" id="IPR036259">
    <property type="entry name" value="MFS_trans_sf"/>
</dbReference>
<evidence type="ECO:0000256" key="6">
    <source>
        <dbReference type="ARBA" id="ARBA00023136"/>
    </source>
</evidence>
<keyword evidence="6 8" id="KW-0472">Membrane</keyword>
<accession>A0ABP8UIE4</accession>